<dbReference type="EMBL" id="VTPS01000024">
    <property type="protein sequence ID" value="TZE80755.1"/>
    <property type="molecule type" value="Genomic_DNA"/>
</dbReference>
<organism evidence="6 7">
    <name type="scientific">Calorimonas adulescens</name>
    <dbReference type="NCBI Taxonomy" id="2606906"/>
    <lineage>
        <taxon>Bacteria</taxon>
        <taxon>Bacillati</taxon>
        <taxon>Bacillota</taxon>
        <taxon>Clostridia</taxon>
        <taxon>Thermoanaerobacterales</taxon>
        <taxon>Thermoanaerobacteraceae</taxon>
        <taxon>Calorimonas</taxon>
    </lineage>
</organism>
<evidence type="ECO:0000256" key="2">
    <source>
        <dbReference type="ARBA" id="ARBA00049360"/>
    </source>
</evidence>
<gene>
    <name evidence="6" type="ORF">FWJ32_12080</name>
</gene>
<evidence type="ECO:0000256" key="3">
    <source>
        <dbReference type="ARBA" id="ARBA00062323"/>
    </source>
</evidence>
<accession>A0A5D8Q7Q1</accession>
<dbReference type="InterPro" id="IPR050678">
    <property type="entry name" value="DNA_Partitioning_ATPase"/>
</dbReference>
<name>A0A5D8Q7Q1_9THEO</name>
<dbReference type="AlphaFoldDB" id="A0A5D8Q7Q1"/>
<dbReference type="PANTHER" id="PTHR13696">
    <property type="entry name" value="P-LOOP CONTAINING NUCLEOSIDE TRIPHOSPHATE HYDROLASE"/>
    <property type="match status" value="1"/>
</dbReference>
<reference evidence="6 7" key="1">
    <citation type="submission" date="2019-08" db="EMBL/GenBank/DDBJ databases">
        <title>Calorimonas adulescens gen. nov., sp. nov., an anaerobic thermophilic bacterium from Sakhalin hot spring.</title>
        <authorList>
            <person name="Khomyakova M.A."/>
            <person name="Merkel A.Y."/>
            <person name="Novikov A."/>
            <person name="Bonch-Osmolovskaya E.A."/>
            <person name="Slobodkin A.I."/>
        </authorList>
    </citation>
    <scope>NUCLEOTIDE SEQUENCE [LARGE SCALE GENOMIC DNA]</scope>
    <source>
        <strain evidence="6 7">A05MB</strain>
    </source>
</reference>
<dbReference type="Pfam" id="PF13614">
    <property type="entry name" value="AAA_31"/>
    <property type="match status" value="1"/>
</dbReference>
<dbReference type="PANTHER" id="PTHR13696:SF52">
    <property type="entry name" value="PARA FAMILY PROTEIN CT_582"/>
    <property type="match status" value="1"/>
</dbReference>
<comment type="catalytic activity">
    <reaction evidence="2">
        <text>ATP + H2O = ADP + phosphate + H(+)</text>
        <dbReference type="Rhea" id="RHEA:13065"/>
        <dbReference type="ChEBI" id="CHEBI:15377"/>
        <dbReference type="ChEBI" id="CHEBI:15378"/>
        <dbReference type="ChEBI" id="CHEBI:30616"/>
        <dbReference type="ChEBI" id="CHEBI:43474"/>
        <dbReference type="ChEBI" id="CHEBI:456216"/>
    </reaction>
</comment>
<comment type="caution">
    <text evidence="6">The sequence shown here is derived from an EMBL/GenBank/DDBJ whole genome shotgun (WGS) entry which is preliminary data.</text>
</comment>
<keyword evidence="7" id="KW-1185">Reference proteome</keyword>
<dbReference type="SUPFAM" id="SSF52540">
    <property type="entry name" value="P-loop containing nucleoside triphosphate hydrolases"/>
    <property type="match status" value="1"/>
</dbReference>
<feature type="domain" description="AAA" evidence="5">
    <location>
        <begin position="3"/>
        <end position="178"/>
    </location>
</feature>
<dbReference type="Gene3D" id="3.40.50.300">
    <property type="entry name" value="P-loop containing nucleotide triphosphate hydrolases"/>
    <property type="match status" value="1"/>
</dbReference>
<dbReference type="PIRSF" id="PIRSF009320">
    <property type="entry name" value="Nuc_binding_HP_1000"/>
    <property type="match status" value="1"/>
</dbReference>
<evidence type="ECO:0000256" key="1">
    <source>
        <dbReference type="ARBA" id="ARBA00006976"/>
    </source>
</evidence>
<dbReference type="CDD" id="cd02042">
    <property type="entry name" value="ParAB_family"/>
    <property type="match status" value="1"/>
</dbReference>
<evidence type="ECO:0000313" key="6">
    <source>
        <dbReference type="EMBL" id="TZE80755.1"/>
    </source>
</evidence>
<protein>
    <recommendedName>
        <fullName evidence="4">Sporulation initiation inhibitor protein Soj</fullName>
    </recommendedName>
</protein>
<sequence length="253" mass="27987">MGRIMAVANQKGGVGKTTTVINLSSNLSAKGKRVLMVDIDPQGNSTSGIGINKEKLKKTTYDVLLNSEEIKNSIISTDYKRLFLLPANIELAGAEIELVGLERREYRLKDALSKVRDEYDYILIDCPPSLGLLTLNALTAADSVLVPIQCEYYALEGLTQLMNTIKLVQKNLNKDLKIEGVVLTMFDGRTNLSIQVVDEVKKYFKNKVYRSIIPRNVRLGEAPSFGQPISIYDPKSKGAEAYEELAEEVIGGK</sequence>
<comment type="similarity">
    <text evidence="1">Belongs to the ParA family.</text>
</comment>
<dbReference type="Proteomes" id="UP000322976">
    <property type="component" value="Unassembled WGS sequence"/>
</dbReference>
<proteinExistence type="inferred from homology"/>
<comment type="subunit">
    <text evidence="3">Dimerizes in the presence of ATP but not ADP; ATP-binding is required for double-stranded (ds)DNA-binding. Interacts with DnaA.</text>
</comment>
<dbReference type="InterPro" id="IPR027417">
    <property type="entry name" value="P-loop_NTPase"/>
</dbReference>
<evidence type="ECO:0000259" key="5">
    <source>
        <dbReference type="Pfam" id="PF13614"/>
    </source>
</evidence>
<dbReference type="InterPro" id="IPR025669">
    <property type="entry name" value="AAA_dom"/>
</dbReference>
<dbReference type="FunFam" id="3.40.50.300:FF:000285">
    <property type="entry name" value="Sporulation initiation inhibitor Soj"/>
    <property type="match status" value="1"/>
</dbReference>
<dbReference type="RefSeq" id="WP_149546219.1">
    <property type="nucleotide sequence ID" value="NZ_VTPS01000024.1"/>
</dbReference>
<evidence type="ECO:0000313" key="7">
    <source>
        <dbReference type="Proteomes" id="UP000322976"/>
    </source>
</evidence>
<evidence type="ECO:0000256" key="4">
    <source>
        <dbReference type="ARBA" id="ARBA00071824"/>
    </source>
</evidence>